<keyword evidence="2" id="KW-1185">Reference proteome</keyword>
<accession>A0A238LCF7</accession>
<name>A0A238LCF7_9RHOB</name>
<evidence type="ECO:0000313" key="2">
    <source>
        <dbReference type="Proteomes" id="UP000201613"/>
    </source>
</evidence>
<gene>
    <name evidence="1" type="ORF">LOM8899_01395</name>
</gene>
<dbReference type="EMBL" id="FXZK01000002">
    <property type="protein sequence ID" value="SMY07262.1"/>
    <property type="molecule type" value="Genomic_DNA"/>
</dbReference>
<proteinExistence type="predicted"/>
<sequence>MGGGSKLLRLRGFKPSYQVVPREGWRMRLSPRGMTGARLSGS</sequence>
<protein>
    <submittedName>
        <fullName evidence="1">Uncharacterized protein</fullName>
    </submittedName>
</protein>
<reference evidence="1 2" key="1">
    <citation type="submission" date="2017-05" db="EMBL/GenBank/DDBJ databases">
        <authorList>
            <person name="Song R."/>
            <person name="Chenine A.L."/>
            <person name="Ruprecht R.M."/>
        </authorList>
    </citation>
    <scope>NUCLEOTIDE SEQUENCE [LARGE SCALE GENOMIC DNA]</scope>
    <source>
        <strain evidence="1 2">CECT 8899</strain>
    </source>
</reference>
<organism evidence="1 2">
    <name type="scientific">Flavimaricola marinus</name>
    <dbReference type="NCBI Taxonomy" id="1819565"/>
    <lineage>
        <taxon>Bacteria</taxon>
        <taxon>Pseudomonadati</taxon>
        <taxon>Pseudomonadota</taxon>
        <taxon>Alphaproteobacteria</taxon>
        <taxon>Rhodobacterales</taxon>
        <taxon>Paracoccaceae</taxon>
        <taxon>Flavimaricola</taxon>
    </lineage>
</organism>
<dbReference type="Proteomes" id="UP000201613">
    <property type="component" value="Unassembled WGS sequence"/>
</dbReference>
<evidence type="ECO:0000313" key="1">
    <source>
        <dbReference type="EMBL" id="SMY07262.1"/>
    </source>
</evidence>
<dbReference type="AlphaFoldDB" id="A0A238LCF7"/>